<dbReference type="AlphaFoldDB" id="A0A5N5NVV3"/>
<dbReference type="InterPro" id="IPR052111">
    <property type="entry name" value="Spermatogenesis_Ciliary_MAP"/>
</dbReference>
<feature type="domain" description="CH-like" evidence="2">
    <location>
        <begin position="17"/>
        <end position="95"/>
    </location>
</feature>
<reference evidence="3 4" key="1">
    <citation type="submission" date="2019-06" db="EMBL/GenBank/DDBJ databases">
        <title>A chromosome-scale genome assembly of the striped catfish, Pangasianodon hypophthalmus.</title>
        <authorList>
            <person name="Wen M."/>
            <person name="Zahm M."/>
            <person name="Roques C."/>
            <person name="Cabau C."/>
            <person name="Klopp C."/>
            <person name="Donnadieu C."/>
            <person name="Jouanno E."/>
            <person name="Avarre J.-C."/>
            <person name="Campet M."/>
            <person name="Ha T.T.T."/>
            <person name="Dugue R."/>
            <person name="Lampietro C."/>
            <person name="Louis A."/>
            <person name="Herpin A."/>
            <person name="Echchiki A."/>
            <person name="Berthelot C."/>
            <person name="Parey E."/>
            <person name="Roest-Crollius H."/>
            <person name="Braasch I."/>
            <person name="Postlethwait J."/>
            <person name="Bobe J."/>
            <person name="Montfort J."/>
            <person name="Bouchez O."/>
            <person name="Begum T."/>
            <person name="Schartl M."/>
            <person name="Guiguen Y."/>
        </authorList>
    </citation>
    <scope>NUCLEOTIDE SEQUENCE [LARGE SCALE GENOMIC DNA]</scope>
    <source>
        <strain evidence="3 4">Indonesia</strain>
        <tissue evidence="3">Blood</tissue>
    </source>
</reference>
<keyword evidence="4" id="KW-1185">Reference proteome</keyword>
<dbReference type="Pfam" id="PF06294">
    <property type="entry name" value="CH_2"/>
    <property type="match status" value="1"/>
</dbReference>
<evidence type="ECO:0000313" key="3">
    <source>
        <dbReference type="EMBL" id="KAB5570913.1"/>
    </source>
</evidence>
<dbReference type="GO" id="GO:0051493">
    <property type="term" value="P:regulation of cytoskeleton organization"/>
    <property type="evidence" value="ECO:0007669"/>
    <property type="project" value="TreeGrafter"/>
</dbReference>
<dbReference type="InterPro" id="IPR010441">
    <property type="entry name" value="CH_2"/>
</dbReference>
<evidence type="ECO:0000259" key="2">
    <source>
        <dbReference type="Pfam" id="PF06294"/>
    </source>
</evidence>
<dbReference type="GO" id="GO:0005930">
    <property type="term" value="C:axoneme"/>
    <property type="evidence" value="ECO:0007669"/>
    <property type="project" value="TreeGrafter"/>
</dbReference>
<accession>A0A5N5NVV3</accession>
<dbReference type="InterPro" id="IPR036872">
    <property type="entry name" value="CH_dom_sf"/>
</dbReference>
<protein>
    <recommendedName>
        <fullName evidence="2">CH-like domain-containing protein</fullName>
    </recommendedName>
</protein>
<dbReference type="PANTHER" id="PTHR12509:SF8">
    <property type="entry name" value="SPERMATOGENESIS-ASSOCIATED PROTEIN 4"/>
    <property type="match status" value="1"/>
</dbReference>
<dbReference type="EMBL" id="VFJC01000008">
    <property type="protein sequence ID" value="KAB5570913.1"/>
    <property type="molecule type" value="Genomic_DNA"/>
</dbReference>
<sequence length="197" mass="22947">MDYSPPKKRSGLPREVWKWLQSLELSISPKNIRRDFSNGYLVAEVFSWYFPEDFSLHSYDNGASLGTKQSNWTQIEKVLVKRRVSLMKESINVVSRIQSVQEEALDFTDQRYQEQLPMVARATASKAIKNNLRLSEELAEPNISTTQRKIQNIIHRHVELRREERSQNPQRFNVKPTLGEQAVRLPPSHTHTASTTW</sequence>
<organism evidence="3 4">
    <name type="scientific">Pangasianodon hypophthalmus</name>
    <name type="common">Striped catfish</name>
    <name type="synonym">Helicophagus hypophthalmus</name>
    <dbReference type="NCBI Taxonomy" id="310915"/>
    <lineage>
        <taxon>Eukaryota</taxon>
        <taxon>Metazoa</taxon>
        <taxon>Chordata</taxon>
        <taxon>Craniata</taxon>
        <taxon>Vertebrata</taxon>
        <taxon>Euteleostomi</taxon>
        <taxon>Actinopterygii</taxon>
        <taxon>Neopterygii</taxon>
        <taxon>Teleostei</taxon>
        <taxon>Ostariophysi</taxon>
        <taxon>Siluriformes</taxon>
        <taxon>Pangasiidae</taxon>
        <taxon>Pangasianodon</taxon>
    </lineage>
</organism>
<dbReference type="GO" id="GO:0008017">
    <property type="term" value="F:microtubule binding"/>
    <property type="evidence" value="ECO:0007669"/>
    <property type="project" value="TreeGrafter"/>
</dbReference>
<gene>
    <name evidence="3" type="ORF">PHYPO_G00218910</name>
</gene>
<proteinExistence type="predicted"/>
<dbReference type="Proteomes" id="UP000327468">
    <property type="component" value="Chromosome 7"/>
</dbReference>
<dbReference type="Gene3D" id="1.10.418.10">
    <property type="entry name" value="Calponin-like domain"/>
    <property type="match status" value="1"/>
</dbReference>
<name>A0A5N5NVV3_PANHP</name>
<comment type="caution">
    <text evidence="3">The sequence shown here is derived from an EMBL/GenBank/DDBJ whole genome shotgun (WGS) entry which is preliminary data.</text>
</comment>
<dbReference type="PANTHER" id="PTHR12509">
    <property type="entry name" value="SPERMATOGENESIS-ASSOCIATED 4-RELATED"/>
    <property type="match status" value="1"/>
</dbReference>
<evidence type="ECO:0000313" key="4">
    <source>
        <dbReference type="Proteomes" id="UP000327468"/>
    </source>
</evidence>
<feature type="region of interest" description="Disordered" evidence="1">
    <location>
        <begin position="163"/>
        <end position="197"/>
    </location>
</feature>
<evidence type="ECO:0000256" key="1">
    <source>
        <dbReference type="SAM" id="MobiDB-lite"/>
    </source>
</evidence>